<organism evidence="2 3">
    <name type="scientific">Oceanispirochaeta crateris</name>
    <dbReference type="NCBI Taxonomy" id="2518645"/>
    <lineage>
        <taxon>Bacteria</taxon>
        <taxon>Pseudomonadati</taxon>
        <taxon>Spirochaetota</taxon>
        <taxon>Spirochaetia</taxon>
        <taxon>Spirochaetales</taxon>
        <taxon>Spirochaetaceae</taxon>
        <taxon>Oceanispirochaeta</taxon>
    </lineage>
</organism>
<dbReference type="AlphaFoldDB" id="A0A5C1QKN1"/>
<evidence type="ECO:0000313" key="3">
    <source>
        <dbReference type="Proteomes" id="UP000324209"/>
    </source>
</evidence>
<dbReference type="Gene3D" id="2.170.270.10">
    <property type="entry name" value="SET domain"/>
    <property type="match status" value="1"/>
</dbReference>
<dbReference type="SUPFAM" id="SSF82199">
    <property type="entry name" value="SET domain"/>
    <property type="match status" value="1"/>
</dbReference>
<name>A0A5C1QKN1_9SPIO</name>
<evidence type="ECO:0000313" key="2">
    <source>
        <dbReference type="EMBL" id="QEN08027.1"/>
    </source>
</evidence>
<dbReference type="Proteomes" id="UP000324209">
    <property type="component" value="Chromosome"/>
</dbReference>
<keyword evidence="3" id="KW-1185">Reference proteome</keyword>
<dbReference type="KEGG" id="ock:EXM22_08525"/>
<dbReference type="OrthoDB" id="9790349at2"/>
<reference evidence="2 3" key="1">
    <citation type="submission" date="2019-02" db="EMBL/GenBank/DDBJ databases">
        <title>Complete Genome Sequence and Methylome Analysis of free living Spirochaetas.</title>
        <authorList>
            <person name="Fomenkov A."/>
            <person name="Dubinina G."/>
            <person name="Leshcheva N."/>
            <person name="Mikheeva N."/>
            <person name="Grabovich M."/>
            <person name="Vincze T."/>
            <person name="Roberts R.J."/>
        </authorList>
    </citation>
    <scope>NUCLEOTIDE SEQUENCE [LARGE SCALE GENOMIC DNA]</scope>
    <source>
        <strain evidence="2 3">K2</strain>
    </source>
</reference>
<dbReference type="InterPro" id="IPR001214">
    <property type="entry name" value="SET_dom"/>
</dbReference>
<dbReference type="InterPro" id="IPR046341">
    <property type="entry name" value="SET_dom_sf"/>
</dbReference>
<dbReference type="PROSITE" id="PS50280">
    <property type="entry name" value="SET"/>
    <property type="match status" value="1"/>
</dbReference>
<dbReference type="Pfam" id="PF00856">
    <property type="entry name" value="SET"/>
    <property type="match status" value="1"/>
</dbReference>
<accession>A0A5C1QKN1</accession>
<dbReference type="SMART" id="SM00317">
    <property type="entry name" value="SET"/>
    <property type="match status" value="1"/>
</dbReference>
<dbReference type="RefSeq" id="WP_149486107.1">
    <property type="nucleotide sequence ID" value="NZ_CP036150.1"/>
</dbReference>
<gene>
    <name evidence="2" type="ORF">EXM22_08525</name>
</gene>
<proteinExistence type="predicted"/>
<protein>
    <submittedName>
        <fullName evidence="2">SET domain-containing protein</fullName>
    </submittedName>
</protein>
<feature type="domain" description="SET" evidence="1">
    <location>
        <begin position="68"/>
        <end position="193"/>
    </location>
</feature>
<dbReference type="EMBL" id="CP036150">
    <property type="protein sequence ID" value="QEN08027.1"/>
    <property type="molecule type" value="Genomic_DNA"/>
</dbReference>
<sequence length="207" mass="24303">MSEKYETPDSRRRFMESQGLDYISRSVYKDVPVFSRDQKESPYYLDNQEEFETLHADYHGKIEEAFMAPVSIQKVSEDVGYGLFAAVDMKPGDFLSEYAGLVQSGEDLILDPESIEEPVRYDTDYTWDYPDAWYEDVLYEVNALKMGNELRYVNHSFDPNLVVEHTLVDNRWVIFFVVQQYIRSGSQFSVDYGEEYWSGGFRELILF</sequence>
<evidence type="ECO:0000259" key="1">
    <source>
        <dbReference type="PROSITE" id="PS50280"/>
    </source>
</evidence>